<protein>
    <submittedName>
        <fullName evidence="1">Uncharacterized protein</fullName>
    </submittedName>
</protein>
<organism evidence="1 2">
    <name type="scientific">Friedmanniomyces endolithicus</name>
    <dbReference type="NCBI Taxonomy" id="329885"/>
    <lineage>
        <taxon>Eukaryota</taxon>
        <taxon>Fungi</taxon>
        <taxon>Dikarya</taxon>
        <taxon>Ascomycota</taxon>
        <taxon>Pezizomycotina</taxon>
        <taxon>Dothideomycetes</taxon>
        <taxon>Dothideomycetidae</taxon>
        <taxon>Mycosphaerellales</taxon>
        <taxon>Teratosphaeriaceae</taxon>
        <taxon>Friedmanniomyces</taxon>
    </lineage>
</organism>
<evidence type="ECO:0000313" key="2">
    <source>
        <dbReference type="Proteomes" id="UP001175353"/>
    </source>
</evidence>
<dbReference type="AlphaFoldDB" id="A0AAN6JYH6"/>
<gene>
    <name evidence="1" type="ORF">LTR91_026268</name>
</gene>
<dbReference type="Proteomes" id="UP001175353">
    <property type="component" value="Unassembled WGS sequence"/>
</dbReference>
<keyword evidence="2" id="KW-1185">Reference proteome</keyword>
<dbReference type="EMBL" id="JAUJLE010001050">
    <property type="protein sequence ID" value="KAK0949666.1"/>
    <property type="molecule type" value="Genomic_DNA"/>
</dbReference>
<name>A0AAN6JYH6_9PEZI</name>
<sequence length="69" mass="7338">MADIRLSSAKALGDKDLLNATSPAVLRFELAANMATLDGTISGWSRGRGGRRSYAKGRKCICHSKNGQS</sequence>
<evidence type="ECO:0000313" key="1">
    <source>
        <dbReference type="EMBL" id="KAK0949666.1"/>
    </source>
</evidence>
<accession>A0AAN6JYH6</accession>
<proteinExistence type="predicted"/>
<reference evidence="1" key="1">
    <citation type="submission" date="2023-06" db="EMBL/GenBank/DDBJ databases">
        <title>Black Yeasts Isolated from many extreme environments.</title>
        <authorList>
            <person name="Coleine C."/>
            <person name="Stajich J.E."/>
            <person name="Selbmann L."/>
        </authorList>
    </citation>
    <scope>NUCLEOTIDE SEQUENCE</scope>
    <source>
        <strain evidence="1">CCFEE 5200</strain>
    </source>
</reference>
<comment type="caution">
    <text evidence="1">The sequence shown here is derived from an EMBL/GenBank/DDBJ whole genome shotgun (WGS) entry which is preliminary data.</text>
</comment>